<dbReference type="InterPro" id="IPR011333">
    <property type="entry name" value="SKP1/BTB/POZ_sf"/>
</dbReference>
<reference evidence="5" key="1">
    <citation type="submission" date="2018-08" db="EMBL/GenBank/DDBJ databases">
        <authorList>
            <person name="Rossello M."/>
        </authorList>
    </citation>
    <scope>NUCLEOTIDE SEQUENCE [LARGE SCALE GENOMIC DNA]</scope>
    <source>
        <strain evidence="5">cv. Chinese Spring</strain>
    </source>
</reference>
<feature type="domain" description="BPM/SPOP BACK" evidence="4">
    <location>
        <begin position="76"/>
        <end position="130"/>
    </location>
</feature>
<evidence type="ECO:0000256" key="2">
    <source>
        <dbReference type="ARBA" id="ARBA00010846"/>
    </source>
</evidence>
<dbReference type="Gramene" id="TraesCS4A03G1059000.1">
    <property type="protein sequence ID" value="TraesCS4A03G1059000.1.CDS1"/>
    <property type="gene ID" value="TraesCS4A03G1059000"/>
</dbReference>
<keyword evidence="6" id="KW-1185">Reference proteome</keyword>
<feature type="domain" description="BTB" evidence="3">
    <location>
        <begin position="3"/>
        <end position="71"/>
    </location>
</feature>
<dbReference type="Gramene" id="TraesCS4A02G425700.1">
    <property type="protein sequence ID" value="TraesCS4A02G425700.1.cds1"/>
    <property type="gene ID" value="TraesCS4A02G425700"/>
</dbReference>
<evidence type="ECO:0000259" key="4">
    <source>
        <dbReference type="Pfam" id="PF24570"/>
    </source>
</evidence>
<dbReference type="Gramene" id="TraesCLE_scaffold_058434_01G000100.1">
    <property type="protein sequence ID" value="TraesCLE_scaffold_058434_01G000100.1"/>
    <property type="gene ID" value="TraesCLE_scaffold_058434_01G000100"/>
</dbReference>
<dbReference type="InterPro" id="IPR045005">
    <property type="entry name" value="BPM1-6"/>
</dbReference>
<reference evidence="5" key="2">
    <citation type="submission" date="2018-10" db="UniProtKB">
        <authorList>
            <consortium name="EnsemblPlants"/>
        </authorList>
    </citation>
    <scope>IDENTIFICATION</scope>
</reference>
<dbReference type="AlphaFoldDB" id="A0A3B6I4U0"/>
<dbReference type="Proteomes" id="UP000019116">
    <property type="component" value="Chromosome 4A"/>
</dbReference>
<evidence type="ECO:0000313" key="6">
    <source>
        <dbReference type="Proteomes" id="UP000019116"/>
    </source>
</evidence>
<dbReference type="PANTHER" id="PTHR26379:SF307">
    <property type="entry name" value="BTB DOMAIN-CONTAINING PROTEIN"/>
    <property type="match status" value="1"/>
</dbReference>
<dbReference type="PaxDb" id="4565-Traes_4AL_4B6A20EB3.1"/>
<dbReference type="EnsemblPlants" id="TraesCS4A02G425700.1">
    <property type="protein sequence ID" value="TraesCS4A02G425700.1.cds1"/>
    <property type="gene ID" value="TraesCS4A02G425700"/>
</dbReference>
<proteinExistence type="inferred from homology"/>
<dbReference type="Gramene" id="TraesRN4A0101095800.1">
    <property type="protein sequence ID" value="TraesRN4A0101095800.1"/>
    <property type="gene ID" value="TraesRN4A0101095800"/>
</dbReference>
<dbReference type="OMA" id="ELHHCRD"/>
<comment type="similarity">
    <text evidence="2">Belongs to the Tdpoz family.</text>
</comment>
<organism evidence="5">
    <name type="scientific">Triticum aestivum</name>
    <name type="common">Wheat</name>
    <dbReference type="NCBI Taxonomy" id="4565"/>
    <lineage>
        <taxon>Eukaryota</taxon>
        <taxon>Viridiplantae</taxon>
        <taxon>Streptophyta</taxon>
        <taxon>Embryophyta</taxon>
        <taxon>Tracheophyta</taxon>
        <taxon>Spermatophyta</taxon>
        <taxon>Magnoliopsida</taxon>
        <taxon>Liliopsida</taxon>
        <taxon>Poales</taxon>
        <taxon>Poaceae</taxon>
        <taxon>BOP clade</taxon>
        <taxon>Pooideae</taxon>
        <taxon>Triticodae</taxon>
        <taxon>Triticeae</taxon>
        <taxon>Triticinae</taxon>
        <taxon>Triticum</taxon>
    </lineage>
</organism>
<dbReference type="STRING" id="4565.A0A3B6I4U0"/>
<dbReference type="Pfam" id="PF24570">
    <property type="entry name" value="BACK_BPM_SPOP"/>
    <property type="match status" value="1"/>
</dbReference>
<dbReference type="PANTHER" id="PTHR26379">
    <property type="entry name" value="BTB/POZ AND MATH DOMAIN-CONTAINING PROTEIN 1"/>
    <property type="match status" value="1"/>
</dbReference>
<dbReference type="Gene3D" id="1.25.40.420">
    <property type="match status" value="1"/>
</dbReference>
<dbReference type="Gramene" id="TraesKAR4A01G0447080.1">
    <property type="protein sequence ID" value="cds.TraesKAR4A01G0447080.1"/>
    <property type="gene ID" value="TraesKAR4A01G0447080"/>
</dbReference>
<comment type="pathway">
    <text evidence="1">Protein modification; protein ubiquitination.</text>
</comment>
<protein>
    <submittedName>
        <fullName evidence="5">Uncharacterized protein</fullName>
    </submittedName>
</protein>
<dbReference type="SUPFAM" id="SSF54695">
    <property type="entry name" value="POZ domain"/>
    <property type="match status" value="1"/>
</dbReference>
<dbReference type="InterPro" id="IPR056423">
    <property type="entry name" value="BACK_BPM_SPOP"/>
</dbReference>
<name>A0A3B6I4U0_WHEAT</name>
<dbReference type="Gramene" id="TraesCAD_scaffold_055826_01G000100.1">
    <property type="protein sequence ID" value="TraesCAD_scaffold_055826_01G000100.1"/>
    <property type="gene ID" value="TraesCAD_scaffold_055826_01G000100"/>
</dbReference>
<evidence type="ECO:0000313" key="5">
    <source>
        <dbReference type="EnsemblPlants" id="TraesCS4A02G425700.1.cds1"/>
    </source>
</evidence>
<evidence type="ECO:0000259" key="3">
    <source>
        <dbReference type="Pfam" id="PF00651"/>
    </source>
</evidence>
<dbReference type="Gene3D" id="3.30.710.10">
    <property type="entry name" value="Potassium Channel Kv1.1, Chain A"/>
    <property type="match status" value="1"/>
</dbReference>
<dbReference type="OrthoDB" id="681301at2759"/>
<accession>A0A3B6I4U0</accession>
<dbReference type="Pfam" id="PF00651">
    <property type="entry name" value="BTB"/>
    <property type="match status" value="1"/>
</dbReference>
<dbReference type="Gramene" id="TraesROB_scaffold_065036_01G000100.1">
    <property type="protein sequence ID" value="TraesROB_scaffold_065036_01G000100.1"/>
    <property type="gene ID" value="TraesROB_scaffold_065036_01G000100"/>
</dbReference>
<dbReference type="GO" id="GO:0016567">
    <property type="term" value="P:protein ubiquitination"/>
    <property type="evidence" value="ECO:0007669"/>
    <property type="project" value="InterPro"/>
</dbReference>
<dbReference type="SMR" id="A0A3B6I4U0"/>
<sequence>MKESDIAVSVVRIGDMEAGVFEAFLGFMYTGSLPEMAKEEEDAMYQHLLVAADRYNMERLKLICEDKLCKRIDGSTVANVLALAELHHCRDLKDACYEFLSTPANLTEAMATDGSEHLSTSCPSVVKELIALCSAP</sequence>
<dbReference type="InterPro" id="IPR000210">
    <property type="entry name" value="BTB/POZ_dom"/>
</dbReference>
<evidence type="ECO:0000256" key="1">
    <source>
        <dbReference type="ARBA" id="ARBA00004906"/>
    </source>
</evidence>